<dbReference type="InterPro" id="IPR011989">
    <property type="entry name" value="ARM-like"/>
</dbReference>
<dbReference type="AlphaFoldDB" id="A0A443SDG1"/>
<dbReference type="EMBL" id="NCKV01003595">
    <property type="protein sequence ID" value="RWS25541.1"/>
    <property type="molecule type" value="Genomic_DNA"/>
</dbReference>
<dbReference type="GO" id="GO:0005881">
    <property type="term" value="C:cytoplasmic microtubule"/>
    <property type="evidence" value="ECO:0007669"/>
    <property type="project" value="TreeGrafter"/>
</dbReference>
<dbReference type="GO" id="GO:0090307">
    <property type="term" value="P:mitotic spindle assembly"/>
    <property type="evidence" value="ECO:0007669"/>
    <property type="project" value="TreeGrafter"/>
</dbReference>
<dbReference type="GO" id="GO:0000776">
    <property type="term" value="C:kinetochore"/>
    <property type="evidence" value="ECO:0007669"/>
    <property type="project" value="TreeGrafter"/>
</dbReference>
<sequence>RVGTKLDRFCEVLLPTLINLIQNSAKIMSTSGVVTIRFIIQHTHSHRLIPVISYNLSSKSKEIRKACCEFLVQMLRTWPTNILEKHIALLQEAIKKGISDADPEARAFSRKAFWEFSSHFKEQSECLLSSLDHNKQRMLYDEQFTMSNSSSTNSLVAHPFKKTGGSVSSSNSVENLNRPLSSLGSVKTRSGIPVFATRSDSFSSRTLPSPLRSTSAIDVGAARRAKARAAICSVMAQPKVNTYGQALPRSSVKKMDSLSTASAITSPERVSRSKIRVSQSQPSSRSTSPSLRLSYMMQTDGRGNRIKRKSGIPLSTSRETSPSRMSYVAMERRLSSGSNRGGSKMYGGTSEKNLSSTSPFLAERMLQQSREAEAAVANALEVDGVTPRRRFNFDDHSDESETSSVCSERSFGSFGGRNFDDVSDIIRNLSSSHWSDRKEGLLGLQFFLRHSPQSLNAYELKRITDMFTKMLLDPHTKTFTLFLEILNDLIRAFKQDLSGWLYVLMTRLFLKMGTDTLGSVQTKILKTFELIRESFSCQDQFHVIIRFLSDQTQTPNAKVKVTVLQYLHHLCCIMEPNDWTNGSAHELQLSLMKIISWFEDPKCPELRKHSLEVVLDLFNLNTSEFSGILNQLPKRYQDSAFQSIKMRRRGHSESNNTPEALLQTPSLLRAVKNSYKCADVDYDDTENLNPEEIYNSLRQTTAEIQKYNFNVDSDLYVSRTSVIKSAEKKSSPVGSPKKTIVTRDLKELSSVSQDSGISQIDGSSNNHKSSPSPPTFSSHSSPSKNGKLSIEILNEPDATLNAFKIIFDNLNTSKDVEFQQEILNELGDLIRNGSSEQWSTHFKEALKILLEKISKDEHSVIRASSLKVMCELLMKQTEFFDNYIELTILRLLDACKDTEKEVQRAAEVCAGTAAVVLPPEQCLRVLKSVITTGELPLNQAAIKMLNKLVDKRDSAVVTKLLPEMMPALIQAYDNTESSVRKAAVLCMVAINNSVGEDMKPHILSLNVSKMKLLKLYIDRSKNASNSSCNSPISPNFITIGFLILKLFRI</sequence>
<keyword evidence="4" id="KW-1185">Reference proteome</keyword>
<dbReference type="SMART" id="SM01349">
    <property type="entry name" value="TOG"/>
    <property type="match status" value="1"/>
</dbReference>
<dbReference type="STRING" id="299467.A0A443SDG1"/>
<dbReference type="OrthoDB" id="46159at2759"/>
<dbReference type="PANTHER" id="PTHR21567:SF9">
    <property type="entry name" value="CLIP-ASSOCIATING PROTEIN"/>
    <property type="match status" value="1"/>
</dbReference>
<dbReference type="GO" id="GO:0005876">
    <property type="term" value="C:spindle microtubule"/>
    <property type="evidence" value="ECO:0007669"/>
    <property type="project" value="TreeGrafter"/>
</dbReference>
<feature type="non-terminal residue" evidence="3">
    <location>
        <position position="1"/>
    </location>
</feature>
<gene>
    <name evidence="3" type="ORF">B4U80_03168</name>
</gene>
<feature type="region of interest" description="Disordered" evidence="1">
    <location>
        <begin position="252"/>
        <end position="355"/>
    </location>
</feature>
<dbReference type="SUPFAM" id="SSF48371">
    <property type="entry name" value="ARM repeat"/>
    <property type="match status" value="1"/>
</dbReference>
<dbReference type="GO" id="GO:0008017">
    <property type="term" value="F:microtubule binding"/>
    <property type="evidence" value="ECO:0007669"/>
    <property type="project" value="TreeGrafter"/>
</dbReference>
<dbReference type="Gene3D" id="1.25.10.10">
    <property type="entry name" value="Leucine-rich Repeat Variant"/>
    <property type="match status" value="3"/>
</dbReference>
<evidence type="ECO:0000313" key="3">
    <source>
        <dbReference type="EMBL" id="RWS25541.1"/>
    </source>
</evidence>
<dbReference type="GO" id="GO:0040001">
    <property type="term" value="P:establishment of mitotic spindle localization"/>
    <property type="evidence" value="ECO:0007669"/>
    <property type="project" value="TreeGrafter"/>
</dbReference>
<dbReference type="InterPro" id="IPR034085">
    <property type="entry name" value="TOG"/>
</dbReference>
<feature type="compositionally biased region" description="Polar residues" evidence="1">
    <location>
        <begin position="749"/>
        <end position="768"/>
    </location>
</feature>
<protein>
    <submittedName>
        <fullName evidence="3">CLIP-associating protein 1-like protein</fullName>
    </submittedName>
</protein>
<feature type="compositionally biased region" description="Low complexity" evidence="1">
    <location>
        <begin position="278"/>
        <end position="294"/>
    </location>
</feature>
<evidence type="ECO:0000313" key="4">
    <source>
        <dbReference type="Proteomes" id="UP000288716"/>
    </source>
</evidence>
<feature type="domain" description="TOG" evidence="2">
    <location>
        <begin position="791"/>
        <end position="1026"/>
    </location>
</feature>
<dbReference type="PANTHER" id="PTHR21567">
    <property type="entry name" value="CLASP"/>
    <property type="match status" value="1"/>
</dbReference>
<dbReference type="GO" id="GO:0005815">
    <property type="term" value="C:microtubule organizing center"/>
    <property type="evidence" value="ECO:0007669"/>
    <property type="project" value="TreeGrafter"/>
</dbReference>
<dbReference type="VEuPathDB" id="VectorBase:LDEU006499"/>
<dbReference type="InterPro" id="IPR016024">
    <property type="entry name" value="ARM-type_fold"/>
</dbReference>
<feature type="region of interest" description="Disordered" evidence="1">
    <location>
        <begin position="726"/>
        <end position="783"/>
    </location>
</feature>
<dbReference type="GO" id="GO:0045180">
    <property type="term" value="C:basal cortex"/>
    <property type="evidence" value="ECO:0007669"/>
    <property type="project" value="TreeGrafter"/>
</dbReference>
<dbReference type="Pfam" id="PF12348">
    <property type="entry name" value="CLASP_N"/>
    <property type="match status" value="1"/>
</dbReference>
<dbReference type="Pfam" id="PF24987">
    <property type="entry name" value="HEAT_EF3_N"/>
    <property type="match status" value="1"/>
</dbReference>
<name>A0A443SDG1_9ACAR</name>
<reference evidence="3 4" key="1">
    <citation type="journal article" date="2018" name="Gigascience">
        <title>Genomes of trombidid mites reveal novel predicted allergens and laterally-transferred genes associated with secondary metabolism.</title>
        <authorList>
            <person name="Dong X."/>
            <person name="Chaisiri K."/>
            <person name="Xia D."/>
            <person name="Armstrong S.D."/>
            <person name="Fang Y."/>
            <person name="Donnelly M.J."/>
            <person name="Kadowaki T."/>
            <person name="McGarry J.W."/>
            <person name="Darby A.C."/>
            <person name="Makepeace B.L."/>
        </authorList>
    </citation>
    <scope>NUCLEOTIDE SEQUENCE [LARGE SCALE GENOMIC DNA]</scope>
    <source>
        <strain evidence="3">UoL-UT</strain>
    </source>
</reference>
<proteinExistence type="predicted"/>
<dbReference type="InterPro" id="IPR024395">
    <property type="entry name" value="CLASP_N_dom"/>
</dbReference>
<evidence type="ECO:0000259" key="2">
    <source>
        <dbReference type="SMART" id="SM01349"/>
    </source>
</evidence>
<evidence type="ECO:0000256" key="1">
    <source>
        <dbReference type="SAM" id="MobiDB-lite"/>
    </source>
</evidence>
<accession>A0A443SDG1</accession>
<dbReference type="Proteomes" id="UP000288716">
    <property type="component" value="Unassembled WGS sequence"/>
</dbReference>
<organism evidence="3 4">
    <name type="scientific">Leptotrombidium deliense</name>
    <dbReference type="NCBI Taxonomy" id="299467"/>
    <lineage>
        <taxon>Eukaryota</taxon>
        <taxon>Metazoa</taxon>
        <taxon>Ecdysozoa</taxon>
        <taxon>Arthropoda</taxon>
        <taxon>Chelicerata</taxon>
        <taxon>Arachnida</taxon>
        <taxon>Acari</taxon>
        <taxon>Acariformes</taxon>
        <taxon>Trombidiformes</taxon>
        <taxon>Prostigmata</taxon>
        <taxon>Anystina</taxon>
        <taxon>Parasitengona</taxon>
        <taxon>Trombiculoidea</taxon>
        <taxon>Trombiculidae</taxon>
        <taxon>Leptotrombidium</taxon>
    </lineage>
</organism>
<comment type="caution">
    <text evidence="3">The sequence shown here is derived from an EMBL/GenBank/DDBJ whole genome shotgun (WGS) entry which is preliminary data.</text>
</comment>
<feature type="compositionally biased region" description="Polar residues" evidence="1">
    <location>
        <begin position="313"/>
        <end position="324"/>
    </location>
</feature>
<dbReference type="GO" id="GO:0072686">
    <property type="term" value="C:mitotic spindle"/>
    <property type="evidence" value="ECO:0007669"/>
    <property type="project" value="TreeGrafter"/>
</dbReference>